<evidence type="ECO:0000256" key="3">
    <source>
        <dbReference type="ARBA" id="ARBA00006753"/>
    </source>
</evidence>
<dbReference type="GO" id="GO:0050661">
    <property type="term" value="F:NADP binding"/>
    <property type="evidence" value="ECO:0007669"/>
    <property type="project" value="InterPro"/>
</dbReference>
<comment type="caution">
    <text evidence="18">The sequence shown here is derived from an EMBL/GenBank/DDBJ whole genome shotgun (WGS) entry which is preliminary data.</text>
</comment>
<keyword evidence="9" id="KW-0915">Sodium</keyword>
<evidence type="ECO:0000256" key="11">
    <source>
        <dbReference type="ARBA" id="ARBA00048841"/>
    </source>
</evidence>
<comment type="pathway">
    <text evidence="1 14">Amino-acid biosynthesis; L-threonine biosynthesis; L-threonine from L-aspartate: step 3/5.</text>
</comment>
<comment type="catalytic activity">
    <reaction evidence="11">
        <text>L-homoserine + NADP(+) = L-aspartate 4-semialdehyde + NADPH + H(+)</text>
        <dbReference type="Rhea" id="RHEA:15761"/>
        <dbReference type="ChEBI" id="CHEBI:15378"/>
        <dbReference type="ChEBI" id="CHEBI:57476"/>
        <dbReference type="ChEBI" id="CHEBI:57783"/>
        <dbReference type="ChEBI" id="CHEBI:58349"/>
        <dbReference type="ChEBI" id="CHEBI:537519"/>
        <dbReference type="EC" id="1.1.1.3"/>
    </reaction>
    <physiologicalReaction direction="right-to-left" evidence="11">
        <dbReference type="Rhea" id="RHEA:15763"/>
    </physiologicalReaction>
</comment>
<dbReference type="PROSITE" id="PS01042">
    <property type="entry name" value="HOMOSER_DHGENASE"/>
    <property type="match status" value="1"/>
</dbReference>
<feature type="binding site" evidence="13">
    <location>
        <position position="100"/>
    </location>
    <ligand>
        <name>NADPH</name>
        <dbReference type="ChEBI" id="CHEBI:57783"/>
    </ligand>
</feature>
<organism evidence="18 19">
    <name type="scientific">Candidatus Eubacterium faecale</name>
    <dbReference type="NCBI Taxonomy" id="2838568"/>
    <lineage>
        <taxon>Bacteria</taxon>
        <taxon>Bacillati</taxon>
        <taxon>Bacillota</taxon>
        <taxon>Clostridia</taxon>
        <taxon>Eubacteriales</taxon>
        <taxon>Eubacteriaceae</taxon>
        <taxon>Eubacterium</taxon>
    </lineage>
</organism>
<dbReference type="InterPro" id="IPR005106">
    <property type="entry name" value="Asp/hSer_DH_NAD-bd"/>
</dbReference>
<dbReference type="Pfam" id="PF00742">
    <property type="entry name" value="Homoserine_dh"/>
    <property type="match status" value="1"/>
</dbReference>
<evidence type="ECO:0000313" key="18">
    <source>
        <dbReference type="EMBL" id="HJB74458.1"/>
    </source>
</evidence>
<dbReference type="GO" id="GO:0009088">
    <property type="term" value="P:threonine biosynthetic process"/>
    <property type="evidence" value="ECO:0007669"/>
    <property type="project" value="UniProtKB-KW"/>
</dbReference>
<keyword evidence="13 14" id="KW-0521">NADP</keyword>
<protein>
    <recommendedName>
        <fullName evidence="5 14">Homoserine dehydrogenase</fullName>
        <ecNumber evidence="4 14">1.1.1.3</ecNumber>
    </recommendedName>
</protein>
<dbReference type="NCBIfam" id="NF004976">
    <property type="entry name" value="PRK06349.1"/>
    <property type="match status" value="1"/>
</dbReference>
<evidence type="ECO:0000256" key="12">
    <source>
        <dbReference type="PIRSR" id="PIRSR000098-1"/>
    </source>
</evidence>
<comment type="pathway">
    <text evidence="2 14">Amino-acid biosynthesis; L-methionine biosynthesis via de novo pathway; L-homoserine from L-aspartate: step 3/3.</text>
</comment>
<evidence type="ECO:0000313" key="19">
    <source>
        <dbReference type="Proteomes" id="UP000823877"/>
    </source>
</evidence>
<dbReference type="Proteomes" id="UP000823877">
    <property type="component" value="Unassembled WGS sequence"/>
</dbReference>
<evidence type="ECO:0000256" key="15">
    <source>
        <dbReference type="RuleBase" id="RU004171"/>
    </source>
</evidence>
<dbReference type="PANTHER" id="PTHR43331:SF1">
    <property type="entry name" value="HOMOSERINE DEHYDROGENASE"/>
    <property type="match status" value="1"/>
</dbReference>
<dbReference type="PIRSF" id="PIRSF000098">
    <property type="entry name" value="Homoser_dehydrog"/>
    <property type="match status" value="1"/>
</dbReference>
<dbReference type="EMBL" id="DWXN01000003">
    <property type="protein sequence ID" value="HJB74458.1"/>
    <property type="molecule type" value="Genomic_DNA"/>
</dbReference>
<evidence type="ECO:0000256" key="6">
    <source>
        <dbReference type="ARBA" id="ARBA00022605"/>
    </source>
</evidence>
<dbReference type="InterPro" id="IPR036291">
    <property type="entry name" value="NAD(P)-bd_dom_sf"/>
</dbReference>
<reference evidence="18" key="1">
    <citation type="journal article" date="2021" name="PeerJ">
        <title>Extensive microbial diversity within the chicken gut microbiome revealed by metagenomics and culture.</title>
        <authorList>
            <person name="Gilroy R."/>
            <person name="Ravi A."/>
            <person name="Getino M."/>
            <person name="Pursley I."/>
            <person name="Horton D.L."/>
            <person name="Alikhan N.F."/>
            <person name="Baker D."/>
            <person name="Gharbi K."/>
            <person name="Hall N."/>
            <person name="Watson M."/>
            <person name="Adriaenssens E.M."/>
            <person name="Foster-Nyarko E."/>
            <person name="Jarju S."/>
            <person name="Secka A."/>
            <person name="Antonio M."/>
            <person name="Oren A."/>
            <person name="Chaudhuri R.R."/>
            <person name="La Ragione R."/>
            <person name="Hildebrand F."/>
            <person name="Pallen M.J."/>
        </authorList>
    </citation>
    <scope>NUCLEOTIDE SEQUENCE</scope>
    <source>
        <strain evidence="18">CHK188-16595</strain>
    </source>
</reference>
<dbReference type="EC" id="1.1.1.3" evidence="4 14"/>
<evidence type="ECO:0000259" key="16">
    <source>
        <dbReference type="Pfam" id="PF00742"/>
    </source>
</evidence>
<feature type="active site" description="Proton donor" evidence="12">
    <location>
        <position position="200"/>
    </location>
</feature>
<feature type="binding site" evidence="13">
    <location>
        <position position="185"/>
    </location>
    <ligand>
        <name>L-homoserine</name>
        <dbReference type="ChEBI" id="CHEBI:57476"/>
    </ligand>
</feature>
<dbReference type="GO" id="GO:0009086">
    <property type="term" value="P:methionine biosynthetic process"/>
    <property type="evidence" value="ECO:0007669"/>
    <property type="project" value="UniProtKB-KW"/>
</dbReference>
<evidence type="ECO:0000256" key="2">
    <source>
        <dbReference type="ARBA" id="ARBA00005062"/>
    </source>
</evidence>
<evidence type="ECO:0000256" key="10">
    <source>
        <dbReference type="ARBA" id="ARBA00023167"/>
    </source>
</evidence>
<evidence type="ECO:0000259" key="17">
    <source>
        <dbReference type="Pfam" id="PF03447"/>
    </source>
</evidence>
<comment type="similarity">
    <text evidence="3 15">Belongs to the homoserine dehydrogenase family.</text>
</comment>
<dbReference type="SUPFAM" id="SSF51735">
    <property type="entry name" value="NAD(P)-binding Rossmann-fold domains"/>
    <property type="match status" value="1"/>
</dbReference>
<feature type="domain" description="Aspartate/homoserine dehydrogenase NAD-binding" evidence="17">
    <location>
        <begin position="7"/>
        <end position="124"/>
    </location>
</feature>
<dbReference type="InterPro" id="IPR019811">
    <property type="entry name" value="HDH_CS"/>
</dbReference>
<feature type="domain" description="Homoserine dehydrogenase catalytic" evidence="16">
    <location>
        <begin position="132"/>
        <end position="311"/>
    </location>
</feature>
<evidence type="ECO:0000256" key="8">
    <source>
        <dbReference type="ARBA" id="ARBA00023002"/>
    </source>
</evidence>
<dbReference type="AlphaFoldDB" id="A0A9D2S841"/>
<accession>A0A9D2S841</accession>
<evidence type="ECO:0000256" key="13">
    <source>
        <dbReference type="PIRSR" id="PIRSR000098-2"/>
    </source>
</evidence>
<dbReference type="Pfam" id="PF03447">
    <property type="entry name" value="NAD_binding_3"/>
    <property type="match status" value="1"/>
</dbReference>
<dbReference type="Gene3D" id="3.40.50.720">
    <property type="entry name" value="NAD(P)-binding Rossmann-like Domain"/>
    <property type="match status" value="1"/>
</dbReference>
<evidence type="ECO:0000256" key="4">
    <source>
        <dbReference type="ARBA" id="ARBA00013213"/>
    </source>
</evidence>
<reference evidence="18" key="2">
    <citation type="submission" date="2021-04" db="EMBL/GenBank/DDBJ databases">
        <authorList>
            <person name="Gilroy R."/>
        </authorList>
    </citation>
    <scope>NUCLEOTIDE SEQUENCE</scope>
    <source>
        <strain evidence="18">CHK188-16595</strain>
    </source>
</reference>
<dbReference type="Gene3D" id="3.30.70.260">
    <property type="match status" value="1"/>
</dbReference>
<dbReference type="GO" id="GO:0004412">
    <property type="term" value="F:homoserine dehydrogenase activity"/>
    <property type="evidence" value="ECO:0007669"/>
    <property type="project" value="UniProtKB-EC"/>
</dbReference>
<gene>
    <name evidence="18" type="ORF">IAA37_02140</name>
</gene>
<evidence type="ECO:0000256" key="5">
    <source>
        <dbReference type="ARBA" id="ARBA00013376"/>
    </source>
</evidence>
<dbReference type="SUPFAM" id="SSF55347">
    <property type="entry name" value="Glyceraldehyde-3-phosphate dehydrogenase-like, C-terminal domain"/>
    <property type="match status" value="1"/>
</dbReference>
<keyword evidence="7 14" id="KW-0791">Threonine biosynthesis</keyword>
<feature type="binding site" evidence="13">
    <location>
        <begin position="6"/>
        <end position="13"/>
    </location>
    <ligand>
        <name>NADP(+)</name>
        <dbReference type="ChEBI" id="CHEBI:58349"/>
    </ligand>
</feature>
<evidence type="ECO:0000256" key="7">
    <source>
        <dbReference type="ARBA" id="ARBA00022697"/>
    </source>
</evidence>
<name>A0A9D2S841_9FIRM</name>
<dbReference type="InterPro" id="IPR001342">
    <property type="entry name" value="HDH_cat"/>
</dbReference>
<proteinExistence type="inferred from homology"/>
<dbReference type="InterPro" id="IPR016204">
    <property type="entry name" value="HDH"/>
</dbReference>
<keyword evidence="6 14" id="KW-0028">Amino-acid biosynthesis</keyword>
<evidence type="ECO:0000256" key="1">
    <source>
        <dbReference type="ARBA" id="ARBA00005056"/>
    </source>
</evidence>
<keyword evidence="8 14" id="KW-0560">Oxidoreductase</keyword>
<dbReference type="FunFam" id="3.30.360.10:FF:000005">
    <property type="entry name" value="Homoserine dehydrogenase"/>
    <property type="match status" value="1"/>
</dbReference>
<sequence length="405" mass="44058">MKVAIMGYGTVGSGVAEVIDTHEDVISKRSGGIELEIAKILDLRDFPGDAHEQELTKDFNEILNDPEIKVVAETMGGINPAYDFTMKLLKAGKSVVTSNKELVAQKGLELLETAKESGTNYLFEASVGGGIPIIRPMSQCLAANHIEGIAGILNGTTNFILTKMIEDDMSFEDALKLAQKNGYAEKDPTADIEGHDACRKVCILASLAFGKHVYPSQVETEGISNITLEDVSYIHSANGVIKLLGQIKYIDENNIAAFVSPAVVYNGSQLASVRDVFNAILVRGDAVGDVCFYGRGAGKLPTASAVVADMVDCAKHIDRRKVFGWGPGEEDYVVDYKTQLEMPFYVRAKLSETEVMSMFNDVKFLSRKGQPSDEVAFITDSMTQAKLYEILGDSKVLNVIKVTNY</sequence>
<dbReference type="Gene3D" id="3.30.360.10">
    <property type="entry name" value="Dihydrodipicolinate Reductase, domain 2"/>
    <property type="match status" value="1"/>
</dbReference>
<evidence type="ECO:0000256" key="9">
    <source>
        <dbReference type="ARBA" id="ARBA00023053"/>
    </source>
</evidence>
<dbReference type="PANTHER" id="PTHR43331">
    <property type="entry name" value="HOMOSERINE DEHYDROGENASE"/>
    <property type="match status" value="1"/>
</dbReference>
<keyword evidence="10 14" id="KW-0486">Methionine biosynthesis</keyword>
<evidence type="ECO:0000256" key="14">
    <source>
        <dbReference type="RuleBase" id="RU000579"/>
    </source>
</evidence>